<evidence type="ECO:0000256" key="1">
    <source>
        <dbReference type="SAM" id="MobiDB-lite"/>
    </source>
</evidence>
<feature type="chain" id="PRO_5035464629" description="Glycine-rich protein" evidence="2">
    <location>
        <begin position="19"/>
        <end position="98"/>
    </location>
</feature>
<comment type="caution">
    <text evidence="3">The sequence shown here is derived from an EMBL/GenBank/DDBJ whole genome shotgun (WGS) entry which is preliminary data.</text>
</comment>
<accession>A0A8K0XNE9</accession>
<evidence type="ECO:0008006" key="5">
    <source>
        <dbReference type="Google" id="ProtNLM"/>
    </source>
</evidence>
<proteinExistence type="predicted"/>
<name>A0A8K0XNE9_9AGAR</name>
<evidence type="ECO:0000256" key="2">
    <source>
        <dbReference type="SAM" id="SignalP"/>
    </source>
</evidence>
<organism evidence="3 4">
    <name type="scientific">Cristinia sonorae</name>
    <dbReference type="NCBI Taxonomy" id="1940300"/>
    <lineage>
        <taxon>Eukaryota</taxon>
        <taxon>Fungi</taxon>
        <taxon>Dikarya</taxon>
        <taxon>Basidiomycota</taxon>
        <taxon>Agaricomycotina</taxon>
        <taxon>Agaricomycetes</taxon>
        <taxon>Agaricomycetidae</taxon>
        <taxon>Agaricales</taxon>
        <taxon>Pleurotineae</taxon>
        <taxon>Stephanosporaceae</taxon>
        <taxon>Cristinia</taxon>
    </lineage>
</organism>
<sequence length="98" mass="9719">MQFRPSALIFLLANVAWSTGFPVATSHQASNVGAIGIPAQENILQERSARFAIGGGGGFGGFGPSAGRLGSSGNGGGRGGGEGILSKIQFGESGTHAM</sequence>
<gene>
    <name evidence="3" type="ORF">BXZ70DRAFT_1009458</name>
</gene>
<reference evidence="3" key="1">
    <citation type="journal article" date="2021" name="New Phytol.">
        <title>Evolutionary innovations through gain and loss of genes in the ectomycorrhizal Boletales.</title>
        <authorList>
            <person name="Wu G."/>
            <person name="Miyauchi S."/>
            <person name="Morin E."/>
            <person name="Kuo A."/>
            <person name="Drula E."/>
            <person name="Varga T."/>
            <person name="Kohler A."/>
            <person name="Feng B."/>
            <person name="Cao Y."/>
            <person name="Lipzen A."/>
            <person name="Daum C."/>
            <person name="Hundley H."/>
            <person name="Pangilinan J."/>
            <person name="Johnson J."/>
            <person name="Barry K."/>
            <person name="LaButti K."/>
            <person name="Ng V."/>
            <person name="Ahrendt S."/>
            <person name="Min B."/>
            <person name="Choi I.G."/>
            <person name="Park H."/>
            <person name="Plett J.M."/>
            <person name="Magnuson J."/>
            <person name="Spatafora J.W."/>
            <person name="Nagy L.G."/>
            <person name="Henrissat B."/>
            <person name="Grigoriev I.V."/>
            <person name="Yang Z.L."/>
            <person name="Xu J."/>
            <person name="Martin F.M."/>
        </authorList>
    </citation>
    <scope>NUCLEOTIDE SEQUENCE</scope>
    <source>
        <strain evidence="3">KKN 215</strain>
    </source>
</reference>
<protein>
    <recommendedName>
        <fullName evidence="5">Glycine-rich protein</fullName>
    </recommendedName>
</protein>
<evidence type="ECO:0000313" key="3">
    <source>
        <dbReference type="EMBL" id="KAH8096778.1"/>
    </source>
</evidence>
<keyword evidence="2" id="KW-0732">Signal</keyword>
<evidence type="ECO:0000313" key="4">
    <source>
        <dbReference type="Proteomes" id="UP000813824"/>
    </source>
</evidence>
<feature type="signal peptide" evidence="2">
    <location>
        <begin position="1"/>
        <end position="18"/>
    </location>
</feature>
<keyword evidence="4" id="KW-1185">Reference proteome</keyword>
<feature type="compositionally biased region" description="Gly residues" evidence="1">
    <location>
        <begin position="64"/>
        <end position="83"/>
    </location>
</feature>
<dbReference type="AlphaFoldDB" id="A0A8K0XNE9"/>
<dbReference type="EMBL" id="JAEVFJ010000022">
    <property type="protein sequence ID" value="KAH8096778.1"/>
    <property type="molecule type" value="Genomic_DNA"/>
</dbReference>
<feature type="region of interest" description="Disordered" evidence="1">
    <location>
        <begin position="64"/>
        <end position="98"/>
    </location>
</feature>
<dbReference type="Proteomes" id="UP000813824">
    <property type="component" value="Unassembled WGS sequence"/>
</dbReference>